<evidence type="ECO:0000256" key="9">
    <source>
        <dbReference type="ARBA" id="ARBA00048743"/>
    </source>
</evidence>
<keyword evidence="4 10" id="KW-0808">Transferase</keyword>
<evidence type="ECO:0000256" key="7">
    <source>
        <dbReference type="ARBA" id="ARBA00022777"/>
    </source>
</evidence>
<evidence type="ECO:0000256" key="10">
    <source>
        <dbReference type="HAMAP-Rule" id="MF_00165"/>
    </source>
</evidence>
<organism evidence="12 13">
    <name type="scientific">Thermogemmatispora tikiterensis</name>
    <dbReference type="NCBI Taxonomy" id="1825093"/>
    <lineage>
        <taxon>Bacteria</taxon>
        <taxon>Bacillati</taxon>
        <taxon>Chloroflexota</taxon>
        <taxon>Ktedonobacteria</taxon>
        <taxon>Thermogemmatisporales</taxon>
        <taxon>Thermogemmatisporaceae</taxon>
        <taxon>Thermogemmatispora</taxon>
    </lineage>
</organism>
<dbReference type="GO" id="GO:0005829">
    <property type="term" value="C:cytosol"/>
    <property type="evidence" value="ECO:0007669"/>
    <property type="project" value="TreeGrafter"/>
</dbReference>
<dbReference type="GO" id="GO:0006235">
    <property type="term" value="P:dTTP biosynthetic process"/>
    <property type="evidence" value="ECO:0007669"/>
    <property type="project" value="UniProtKB-UniRule"/>
</dbReference>
<protein>
    <recommendedName>
        <fullName evidence="3 10">Thymidylate kinase</fullName>
        <ecNumber evidence="2 10">2.7.4.9</ecNumber>
    </recommendedName>
    <alternativeName>
        <fullName evidence="10">dTMP kinase</fullName>
    </alternativeName>
</protein>
<dbReference type="PANTHER" id="PTHR10344">
    <property type="entry name" value="THYMIDYLATE KINASE"/>
    <property type="match status" value="1"/>
</dbReference>
<dbReference type="OrthoDB" id="9774907at2"/>
<dbReference type="GO" id="GO:0006233">
    <property type="term" value="P:dTDP biosynthetic process"/>
    <property type="evidence" value="ECO:0007669"/>
    <property type="project" value="InterPro"/>
</dbReference>
<comment type="function">
    <text evidence="10">Phosphorylation of dTMP to form dTDP in both de novo and salvage pathways of dTTP synthesis.</text>
</comment>
<dbReference type="HAMAP" id="MF_00165">
    <property type="entry name" value="Thymidylate_kinase"/>
    <property type="match status" value="1"/>
</dbReference>
<evidence type="ECO:0000313" key="13">
    <source>
        <dbReference type="Proteomes" id="UP000248706"/>
    </source>
</evidence>
<evidence type="ECO:0000256" key="1">
    <source>
        <dbReference type="ARBA" id="ARBA00009776"/>
    </source>
</evidence>
<evidence type="ECO:0000259" key="11">
    <source>
        <dbReference type="Pfam" id="PF02223"/>
    </source>
</evidence>
<dbReference type="RefSeq" id="WP_112432704.1">
    <property type="nucleotide sequence ID" value="NZ_MCIF01000002.1"/>
</dbReference>
<comment type="caution">
    <text evidence="12">The sequence shown here is derived from an EMBL/GenBank/DDBJ whole genome shotgun (WGS) entry which is preliminary data.</text>
</comment>
<keyword evidence="8 10" id="KW-0067">ATP-binding</keyword>
<evidence type="ECO:0000256" key="6">
    <source>
        <dbReference type="ARBA" id="ARBA00022741"/>
    </source>
</evidence>
<keyword evidence="6 10" id="KW-0547">Nucleotide-binding</keyword>
<feature type="domain" description="Thymidylate kinase-like" evidence="11">
    <location>
        <begin position="5"/>
        <end position="186"/>
    </location>
</feature>
<evidence type="ECO:0000256" key="8">
    <source>
        <dbReference type="ARBA" id="ARBA00022840"/>
    </source>
</evidence>
<dbReference type="InterPro" id="IPR018094">
    <property type="entry name" value="Thymidylate_kinase"/>
</dbReference>
<evidence type="ECO:0000256" key="5">
    <source>
        <dbReference type="ARBA" id="ARBA00022727"/>
    </source>
</evidence>
<dbReference type="EC" id="2.7.4.9" evidence="2 10"/>
<dbReference type="PANTHER" id="PTHR10344:SF4">
    <property type="entry name" value="UMP-CMP KINASE 2, MITOCHONDRIAL"/>
    <property type="match status" value="1"/>
</dbReference>
<dbReference type="CDD" id="cd01672">
    <property type="entry name" value="TMPK"/>
    <property type="match status" value="1"/>
</dbReference>
<accession>A0A328VP04</accession>
<dbReference type="Gene3D" id="3.40.50.300">
    <property type="entry name" value="P-loop containing nucleotide triphosphate hydrolases"/>
    <property type="match status" value="1"/>
</dbReference>
<dbReference type="InterPro" id="IPR039430">
    <property type="entry name" value="Thymidylate_kin-like_dom"/>
</dbReference>
<comment type="similarity">
    <text evidence="1 10">Belongs to the thymidylate kinase family.</text>
</comment>
<dbReference type="GO" id="GO:0004798">
    <property type="term" value="F:dTMP kinase activity"/>
    <property type="evidence" value="ECO:0007669"/>
    <property type="project" value="UniProtKB-UniRule"/>
</dbReference>
<evidence type="ECO:0000256" key="3">
    <source>
        <dbReference type="ARBA" id="ARBA00017144"/>
    </source>
</evidence>
<dbReference type="AlphaFoldDB" id="A0A328VP04"/>
<evidence type="ECO:0000313" key="12">
    <source>
        <dbReference type="EMBL" id="RAQ97902.1"/>
    </source>
</evidence>
<evidence type="ECO:0000256" key="4">
    <source>
        <dbReference type="ARBA" id="ARBA00022679"/>
    </source>
</evidence>
<dbReference type="GO" id="GO:0006227">
    <property type="term" value="P:dUDP biosynthetic process"/>
    <property type="evidence" value="ECO:0007669"/>
    <property type="project" value="TreeGrafter"/>
</dbReference>
<dbReference type="InterPro" id="IPR027417">
    <property type="entry name" value="P-loop_NTPase"/>
</dbReference>
<dbReference type="GO" id="GO:0005524">
    <property type="term" value="F:ATP binding"/>
    <property type="evidence" value="ECO:0007669"/>
    <property type="project" value="UniProtKB-UniRule"/>
</dbReference>
<keyword evidence="5 10" id="KW-0545">Nucleotide biosynthesis</keyword>
<dbReference type="SUPFAM" id="SSF52540">
    <property type="entry name" value="P-loop containing nucleoside triphosphate hydrolases"/>
    <property type="match status" value="1"/>
</dbReference>
<keyword evidence="7 10" id="KW-0418">Kinase</keyword>
<keyword evidence="13" id="KW-1185">Reference proteome</keyword>
<evidence type="ECO:0000256" key="2">
    <source>
        <dbReference type="ARBA" id="ARBA00012980"/>
    </source>
</evidence>
<name>A0A328VP04_9CHLR</name>
<dbReference type="EMBL" id="MCIF01000002">
    <property type="protein sequence ID" value="RAQ97902.1"/>
    <property type="molecule type" value="Genomic_DNA"/>
</dbReference>
<comment type="catalytic activity">
    <reaction evidence="9 10">
        <text>dTMP + ATP = dTDP + ADP</text>
        <dbReference type="Rhea" id="RHEA:13517"/>
        <dbReference type="ChEBI" id="CHEBI:30616"/>
        <dbReference type="ChEBI" id="CHEBI:58369"/>
        <dbReference type="ChEBI" id="CHEBI:63528"/>
        <dbReference type="ChEBI" id="CHEBI:456216"/>
        <dbReference type="EC" id="2.7.4.9"/>
    </reaction>
</comment>
<reference evidence="12 13" key="1">
    <citation type="submission" date="2016-08" db="EMBL/GenBank/DDBJ databases">
        <title>Analysis of Carbohydrate Active Enzymes in Thermogemmatispora T81 Reveals Carbohydrate Degradation Ability.</title>
        <authorList>
            <person name="Tomazini A."/>
            <person name="Lal S."/>
            <person name="Stott M."/>
            <person name="Henrissat B."/>
            <person name="Polikarpov I."/>
            <person name="Sparling R."/>
            <person name="Levin D.B."/>
        </authorList>
    </citation>
    <scope>NUCLEOTIDE SEQUENCE [LARGE SCALE GENOMIC DNA]</scope>
    <source>
        <strain evidence="12 13">T81</strain>
    </source>
</reference>
<proteinExistence type="inferred from homology"/>
<feature type="binding site" evidence="10">
    <location>
        <begin position="7"/>
        <end position="14"/>
    </location>
    <ligand>
        <name>ATP</name>
        <dbReference type="ChEBI" id="CHEBI:30616"/>
    </ligand>
</feature>
<dbReference type="Pfam" id="PF02223">
    <property type="entry name" value="Thymidylate_kin"/>
    <property type="match status" value="1"/>
</dbReference>
<sequence>MLVALEGIDGAGKTTQLRLLEERARRQGLRVASLSFPRYTETVFGRCVAAYLRGDFGPLTEVPPRSAALLFAGDRLESLELLSRLATESDLLLLDRYVASNLAHQGARLTGAEREAFLTWLAHLEYDVFGLPRPTLTLYLRLPVAVATRLLATRAQQQNQRGTRDIHEEDAVYLARCAEVYEQLASTRADGPWETIACADEQERLRPPAEIAAQIWSLLERYGAI</sequence>
<gene>
    <name evidence="10" type="primary">tmk</name>
    <name evidence="12" type="ORF">A4R35_20355</name>
</gene>
<dbReference type="Proteomes" id="UP000248706">
    <property type="component" value="Unassembled WGS sequence"/>
</dbReference>